<dbReference type="InterPro" id="IPR040099">
    <property type="entry name" value="ZZEF1"/>
</dbReference>
<dbReference type="EMBL" id="KV924630">
    <property type="protein sequence ID" value="PIO39230.1"/>
    <property type="molecule type" value="Genomic_DNA"/>
</dbReference>
<dbReference type="PANTHER" id="PTHR22772:SF4">
    <property type="entry name" value="ZINC FINGER ZZ-TYPE AND EF-HAND DOMAIN-CONTAINING PROTEIN 1"/>
    <property type="match status" value="1"/>
</dbReference>
<dbReference type="PANTHER" id="PTHR22772">
    <property type="entry name" value="NOVEL ZZ TYPE ZINC FINGER DOMAIN CONTAINING PROTEIN"/>
    <property type="match status" value="1"/>
</dbReference>
<dbReference type="OrthoDB" id="661148at2759"/>
<dbReference type="Proteomes" id="UP000228934">
    <property type="component" value="Unassembled WGS sequence"/>
</dbReference>
<protein>
    <submittedName>
        <fullName evidence="1">Uncharacterized protein</fullName>
    </submittedName>
</protein>
<reference evidence="2" key="1">
    <citation type="journal article" date="2017" name="Nat. Commun.">
        <title>The North American bullfrog draft genome provides insight into hormonal regulation of long noncoding RNA.</title>
        <authorList>
            <person name="Hammond S.A."/>
            <person name="Warren R.L."/>
            <person name="Vandervalk B.P."/>
            <person name="Kucuk E."/>
            <person name="Khan H."/>
            <person name="Gibb E.A."/>
            <person name="Pandoh P."/>
            <person name="Kirk H."/>
            <person name="Zhao Y."/>
            <person name="Jones M."/>
            <person name="Mungall A.J."/>
            <person name="Coope R."/>
            <person name="Pleasance S."/>
            <person name="Moore R.A."/>
            <person name="Holt R.A."/>
            <person name="Round J.M."/>
            <person name="Ohora S."/>
            <person name="Walle B.V."/>
            <person name="Veldhoen N."/>
            <person name="Helbing C.C."/>
            <person name="Birol I."/>
        </authorList>
    </citation>
    <scope>NUCLEOTIDE SEQUENCE [LARGE SCALE GENOMIC DNA]</scope>
</reference>
<organism evidence="1 2">
    <name type="scientific">Aquarana catesbeiana</name>
    <name type="common">American bullfrog</name>
    <name type="synonym">Rana catesbeiana</name>
    <dbReference type="NCBI Taxonomy" id="8400"/>
    <lineage>
        <taxon>Eukaryota</taxon>
        <taxon>Metazoa</taxon>
        <taxon>Chordata</taxon>
        <taxon>Craniata</taxon>
        <taxon>Vertebrata</taxon>
        <taxon>Euteleostomi</taxon>
        <taxon>Amphibia</taxon>
        <taxon>Batrachia</taxon>
        <taxon>Anura</taxon>
        <taxon>Neobatrachia</taxon>
        <taxon>Ranoidea</taxon>
        <taxon>Ranidae</taxon>
        <taxon>Aquarana</taxon>
    </lineage>
</organism>
<keyword evidence="2" id="KW-1185">Reference proteome</keyword>
<evidence type="ECO:0000313" key="2">
    <source>
        <dbReference type="Proteomes" id="UP000228934"/>
    </source>
</evidence>
<gene>
    <name evidence="1" type="ORF">AB205_0103650</name>
</gene>
<evidence type="ECO:0000313" key="1">
    <source>
        <dbReference type="EMBL" id="PIO39230.1"/>
    </source>
</evidence>
<accession>A0A2G9SGH1</accession>
<sequence>MENAAYQDAASCGVLLPLHRSLTELFFIAENRASELGCLQDFLISLTTDEQISVYTEQALKNIASISFAINYPNKSTSAWTA</sequence>
<dbReference type="AlphaFoldDB" id="A0A2G9SGH1"/>
<proteinExistence type="predicted"/>
<name>A0A2G9SGH1_AQUCT</name>